<gene>
    <name evidence="8" type="ORF">FSB73_05260</name>
</gene>
<keyword evidence="4" id="KW-0804">Transcription</keyword>
<evidence type="ECO:0000256" key="1">
    <source>
        <dbReference type="ARBA" id="ARBA00022553"/>
    </source>
</evidence>
<dbReference type="InterPro" id="IPR039420">
    <property type="entry name" value="WalR-like"/>
</dbReference>
<evidence type="ECO:0000259" key="7">
    <source>
        <dbReference type="PROSITE" id="PS50110"/>
    </source>
</evidence>
<evidence type="ECO:0000259" key="6">
    <source>
        <dbReference type="PROSITE" id="PS50043"/>
    </source>
</evidence>
<dbReference type="EMBL" id="CP042434">
    <property type="protein sequence ID" value="QEC71176.1"/>
    <property type="molecule type" value="Genomic_DNA"/>
</dbReference>
<dbReference type="GO" id="GO:0006355">
    <property type="term" value="P:regulation of DNA-templated transcription"/>
    <property type="evidence" value="ECO:0007669"/>
    <property type="project" value="InterPro"/>
</dbReference>
<dbReference type="CDD" id="cd06170">
    <property type="entry name" value="LuxR_C_like"/>
    <property type="match status" value="1"/>
</dbReference>
<dbReference type="InterPro" id="IPR000792">
    <property type="entry name" value="Tscrpt_reg_LuxR_C"/>
</dbReference>
<dbReference type="GO" id="GO:0000160">
    <property type="term" value="P:phosphorelay signal transduction system"/>
    <property type="evidence" value="ECO:0007669"/>
    <property type="project" value="InterPro"/>
</dbReference>
<dbReference type="OrthoDB" id="1013073at2"/>
<dbReference type="SUPFAM" id="SSF52172">
    <property type="entry name" value="CheY-like"/>
    <property type="match status" value="1"/>
</dbReference>
<accession>A0A5B8VKN9</accession>
<dbReference type="PANTHER" id="PTHR43214:SF41">
    <property type="entry name" value="NITRATE_NITRITE RESPONSE REGULATOR PROTEIN NARP"/>
    <property type="match status" value="1"/>
</dbReference>
<dbReference type="InterPro" id="IPR011006">
    <property type="entry name" value="CheY-like_superfamily"/>
</dbReference>
<keyword evidence="9" id="KW-1185">Reference proteome</keyword>
<keyword evidence="1 5" id="KW-0597">Phosphoprotein</keyword>
<feature type="domain" description="HTH luxR-type" evidence="6">
    <location>
        <begin position="144"/>
        <end position="209"/>
    </location>
</feature>
<feature type="modified residue" description="4-aspartylphosphate" evidence="5">
    <location>
        <position position="56"/>
    </location>
</feature>
<evidence type="ECO:0000256" key="3">
    <source>
        <dbReference type="ARBA" id="ARBA00023125"/>
    </source>
</evidence>
<dbReference type="SMART" id="SM00448">
    <property type="entry name" value="REC"/>
    <property type="match status" value="1"/>
</dbReference>
<evidence type="ECO:0000313" key="9">
    <source>
        <dbReference type="Proteomes" id="UP000321291"/>
    </source>
</evidence>
<feature type="domain" description="Response regulatory" evidence="7">
    <location>
        <begin position="4"/>
        <end position="121"/>
    </location>
</feature>
<sequence length="213" mass="24204">MSFTVLIADDHFPVRFGLELLTKETLGANTKIDFASDFIGILEKIKTQAYDLLISDIMMPGMDCMSMMQEALSLRPNLKILFVSVNPKEIFALRYMNAGAYGYVCKSDSDEELKKAIRNIYLGKRYYPEGVLESRTMMVKGKKVNSLFDLLSQREFAVMMLLLEGKGIIEIANTLQLNPSTASTYRGRIFEKLKVKSLIELSNMAREHKFSLD</sequence>
<dbReference type="InterPro" id="IPR001789">
    <property type="entry name" value="Sig_transdc_resp-reg_receiver"/>
</dbReference>
<dbReference type="RefSeq" id="WP_146780450.1">
    <property type="nucleotide sequence ID" value="NZ_CP042434.1"/>
</dbReference>
<keyword evidence="3" id="KW-0238">DNA-binding</keyword>
<organism evidence="8 9">
    <name type="scientific">Arachidicoccus ginsenosidivorans</name>
    <dbReference type="NCBI Taxonomy" id="496057"/>
    <lineage>
        <taxon>Bacteria</taxon>
        <taxon>Pseudomonadati</taxon>
        <taxon>Bacteroidota</taxon>
        <taxon>Chitinophagia</taxon>
        <taxon>Chitinophagales</taxon>
        <taxon>Chitinophagaceae</taxon>
        <taxon>Arachidicoccus</taxon>
    </lineage>
</organism>
<dbReference type="KEGG" id="agi:FSB73_05260"/>
<evidence type="ECO:0000256" key="4">
    <source>
        <dbReference type="ARBA" id="ARBA00023163"/>
    </source>
</evidence>
<dbReference type="Pfam" id="PF00072">
    <property type="entry name" value="Response_reg"/>
    <property type="match status" value="1"/>
</dbReference>
<dbReference type="Pfam" id="PF00196">
    <property type="entry name" value="GerE"/>
    <property type="match status" value="1"/>
</dbReference>
<dbReference type="PRINTS" id="PR00038">
    <property type="entry name" value="HTHLUXR"/>
</dbReference>
<evidence type="ECO:0000256" key="2">
    <source>
        <dbReference type="ARBA" id="ARBA00023015"/>
    </source>
</evidence>
<reference evidence="8 9" key="1">
    <citation type="journal article" date="2017" name="Int. J. Syst. Evol. Microbiol.">
        <title>Arachidicoccus ginsenosidivorans sp. nov., with ginsenoside-converting activity isolated from ginseng cultivating soil.</title>
        <authorList>
            <person name="Siddiqi M.Z."/>
            <person name="Aslam Z."/>
            <person name="Im W.T."/>
        </authorList>
    </citation>
    <scope>NUCLEOTIDE SEQUENCE [LARGE SCALE GENOMIC DNA]</scope>
    <source>
        <strain evidence="8 9">Gsoil 809</strain>
    </source>
</reference>
<dbReference type="SUPFAM" id="SSF46894">
    <property type="entry name" value="C-terminal effector domain of the bipartite response regulators"/>
    <property type="match status" value="1"/>
</dbReference>
<protein>
    <submittedName>
        <fullName evidence="8">Response regulator transcription factor</fullName>
    </submittedName>
</protein>
<dbReference type="CDD" id="cd17535">
    <property type="entry name" value="REC_NarL-like"/>
    <property type="match status" value="1"/>
</dbReference>
<dbReference type="GO" id="GO:0003677">
    <property type="term" value="F:DNA binding"/>
    <property type="evidence" value="ECO:0007669"/>
    <property type="project" value="UniProtKB-KW"/>
</dbReference>
<dbReference type="PROSITE" id="PS50043">
    <property type="entry name" value="HTH_LUXR_2"/>
    <property type="match status" value="1"/>
</dbReference>
<name>A0A5B8VKN9_9BACT</name>
<dbReference type="SMART" id="SM00421">
    <property type="entry name" value="HTH_LUXR"/>
    <property type="match status" value="1"/>
</dbReference>
<dbReference type="PANTHER" id="PTHR43214">
    <property type="entry name" value="TWO-COMPONENT RESPONSE REGULATOR"/>
    <property type="match status" value="1"/>
</dbReference>
<dbReference type="PROSITE" id="PS50110">
    <property type="entry name" value="RESPONSE_REGULATORY"/>
    <property type="match status" value="1"/>
</dbReference>
<keyword evidence="2" id="KW-0805">Transcription regulation</keyword>
<evidence type="ECO:0000256" key="5">
    <source>
        <dbReference type="PROSITE-ProRule" id="PRU00169"/>
    </source>
</evidence>
<dbReference type="AlphaFoldDB" id="A0A5B8VKN9"/>
<dbReference type="Gene3D" id="3.40.50.2300">
    <property type="match status" value="1"/>
</dbReference>
<dbReference type="InterPro" id="IPR016032">
    <property type="entry name" value="Sig_transdc_resp-reg_C-effctor"/>
</dbReference>
<proteinExistence type="predicted"/>
<dbReference type="InterPro" id="IPR058245">
    <property type="entry name" value="NreC/VraR/RcsB-like_REC"/>
</dbReference>
<dbReference type="Proteomes" id="UP000321291">
    <property type="component" value="Chromosome"/>
</dbReference>
<evidence type="ECO:0000313" key="8">
    <source>
        <dbReference type="EMBL" id="QEC71176.1"/>
    </source>
</evidence>